<evidence type="ECO:0000259" key="9">
    <source>
        <dbReference type="PROSITE" id="PS50893"/>
    </source>
</evidence>
<dbReference type="PROSITE" id="PS00211">
    <property type="entry name" value="ABC_TRANSPORTER_1"/>
    <property type="match status" value="1"/>
</dbReference>
<accession>A0A917FMB3</accession>
<dbReference type="SMART" id="SM00382">
    <property type="entry name" value="AAA"/>
    <property type="match status" value="1"/>
</dbReference>
<dbReference type="InterPro" id="IPR017871">
    <property type="entry name" value="ABC_transporter-like_CS"/>
</dbReference>
<dbReference type="InterPro" id="IPR003593">
    <property type="entry name" value="AAA+_ATPase"/>
</dbReference>
<dbReference type="PANTHER" id="PTHR24221">
    <property type="entry name" value="ATP-BINDING CASSETTE SUB-FAMILY B"/>
    <property type="match status" value="1"/>
</dbReference>
<evidence type="ECO:0000256" key="2">
    <source>
        <dbReference type="ARBA" id="ARBA00022448"/>
    </source>
</evidence>
<evidence type="ECO:0000313" key="12">
    <source>
        <dbReference type="Proteomes" id="UP000644756"/>
    </source>
</evidence>
<dbReference type="EMBL" id="BMGR01000002">
    <property type="protein sequence ID" value="GGF91201.1"/>
    <property type="molecule type" value="Genomic_DNA"/>
</dbReference>
<evidence type="ECO:0000313" key="11">
    <source>
        <dbReference type="EMBL" id="GGF91201.1"/>
    </source>
</evidence>
<keyword evidence="2" id="KW-0813">Transport</keyword>
<dbReference type="GO" id="GO:0016887">
    <property type="term" value="F:ATP hydrolysis activity"/>
    <property type="evidence" value="ECO:0007669"/>
    <property type="project" value="InterPro"/>
</dbReference>
<dbReference type="Gene3D" id="3.40.50.300">
    <property type="entry name" value="P-loop containing nucleotide triphosphate hydrolases"/>
    <property type="match status" value="1"/>
</dbReference>
<gene>
    <name evidence="11" type="primary">yheH</name>
    <name evidence="11" type="ORF">GCM10010916_05590</name>
</gene>
<dbReference type="InterPro" id="IPR003439">
    <property type="entry name" value="ABC_transporter-like_ATP-bd"/>
</dbReference>
<dbReference type="InterPro" id="IPR036640">
    <property type="entry name" value="ABC1_TM_sf"/>
</dbReference>
<name>A0A917FMB3_9BACL</name>
<dbReference type="GO" id="GO:0005524">
    <property type="term" value="F:ATP binding"/>
    <property type="evidence" value="ECO:0007669"/>
    <property type="project" value="UniProtKB-KW"/>
</dbReference>
<evidence type="ECO:0000259" key="10">
    <source>
        <dbReference type="PROSITE" id="PS50929"/>
    </source>
</evidence>
<dbReference type="PROSITE" id="PS50929">
    <property type="entry name" value="ABC_TM1F"/>
    <property type="match status" value="1"/>
</dbReference>
<keyword evidence="7 8" id="KW-0472">Membrane</keyword>
<dbReference type="InterPro" id="IPR039421">
    <property type="entry name" value="Type_1_exporter"/>
</dbReference>
<dbReference type="PANTHER" id="PTHR24221:SF430">
    <property type="entry name" value="MULTIDRUG RESISTANCE ABC TRANSPORTER ATP-BINDING_PERMEASE PROTEIN YHEH-RELATED"/>
    <property type="match status" value="1"/>
</dbReference>
<dbReference type="InterPro" id="IPR011527">
    <property type="entry name" value="ABC1_TM_dom"/>
</dbReference>
<evidence type="ECO:0000256" key="5">
    <source>
        <dbReference type="ARBA" id="ARBA00022840"/>
    </source>
</evidence>
<evidence type="ECO:0000256" key="4">
    <source>
        <dbReference type="ARBA" id="ARBA00022741"/>
    </source>
</evidence>
<feature type="transmembrane region" description="Helical" evidence="8">
    <location>
        <begin position="137"/>
        <end position="157"/>
    </location>
</feature>
<evidence type="ECO:0000256" key="6">
    <source>
        <dbReference type="ARBA" id="ARBA00022989"/>
    </source>
</evidence>
<reference evidence="11" key="2">
    <citation type="submission" date="2020-09" db="EMBL/GenBank/DDBJ databases">
        <authorList>
            <person name="Sun Q."/>
            <person name="Zhou Y."/>
        </authorList>
    </citation>
    <scope>NUCLEOTIDE SEQUENCE</scope>
    <source>
        <strain evidence="11">CGMCC 1.12987</strain>
    </source>
</reference>
<evidence type="ECO:0000256" key="7">
    <source>
        <dbReference type="ARBA" id="ARBA00023136"/>
    </source>
</evidence>
<feature type="domain" description="ABC transporter" evidence="9">
    <location>
        <begin position="416"/>
        <end position="650"/>
    </location>
</feature>
<dbReference type="SUPFAM" id="SSF90123">
    <property type="entry name" value="ABC transporter transmembrane region"/>
    <property type="match status" value="1"/>
</dbReference>
<reference evidence="11" key="1">
    <citation type="journal article" date="2014" name="Int. J. Syst. Evol. Microbiol.">
        <title>Complete genome sequence of Corynebacterium casei LMG S-19264T (=DSM 44701T), isolated from a smear-ripened cheese.</title>
        <authorList>
            <consortium name="US DOE Joint Genome Institute (JGI-PGF)"/>
            <person name="Walter F."/>
            <person name="Albersmeier A."/>
            <person name="Kalinowski J."/>
            <person name="Ruckert C."/>
        </authorList>
    </citation>
    <scope>NUCLEOTIDE SEQUENCE</scope>
    <source>
        <strain evidence="11">CGMCC 1.12987</strain>
    </source>
</reference>
<evidence type="ECO:0000256" key="1">
    <source>
        <dbReference type="ARBA" id="ARBA00004651"/>
    </source>
</evidence>
<dbReference type="CDD" id="cd18544">
    <property type="entry name" value="ABC_6TM_TmrA_like"/>
    <property type="match status" value="1"/>
</dbReference>
<dbReference type="PROSITE" id="PS50893">
    <property type="entry name" value="ABC_TRANSPORTER_2"/>
    <property type="match status" value="1"/>
</dbReference>
<keyword evidence="4" id="KW-0547">Nucleotide-binding</keyword>
<comment type="caution">
    <text evidence="11">The sequence shown here is derived from an EMBL/GenBank/DDBJ whole genome shotgun (WGS) entry which is preliminary data.</text>
</comment>
<dbReference type="GO" id="GO:0005886">
    <property type="term" value="C:plasma membrane"/>
    <property type="evidence" value="ECO:0007669"/>
    <property type="project" value="UniProtKB-SubCell"/>
</dbReference>
<evidence type="ECO:0000256" key="8">
    <source>
        <dbReference type="SAM" id="Phobius"/>
    </source>
</evidence>
<dbReference type="GO" id="GO:0034040">
    <property type="term" value="F:ATPase-coupled lipid transmembrane transporter activity"/>
    <property type="evidence" value="ECO:0007669"/>
    <property type="project" value="TreeGrafter"/>
</dbReference>
<dbReference type="SUPFAM" id="SSF52540">
    <property type="entry name" value="P-loop containing nucleoside triphosphate hydrolases"/>
    <property type="match status" value="1"/>
</dbReference>
<comment type="subcellular location">
    <subcellularLocation>
        <location evidence="1">Cell membrane</location>
        <topology evidence="1">Multi-pass membrane protein</topology>
    </subcellularLocation>
</comment>
<feature type="transmembrane region" description="Helical" evidence="8">
    <location>
        <begin position="211"/>
        <end position="234"/>
    </location>
</feature>
<dbReference type="AlphaFoldDB" id="A0A917FMB3"/>
<feature type="transmembrane region" description="Helical" evidence="8">
    <location>
        <begin position="240"/>
        <end position="259"/>
    </location>
</feature>
<keyword evidence="6 8" id="KW-1133">Transmembrane helix</keyword>
<dbReference type="Pfam" id="PF00664">
    <property type="entry name" value="ABC_membrane"/>
    <property type="match status" value="1"/>
</dbReference>
<feature type="transmembrane region" description="Helical" evidence="8">
    <location>
        <begin position="351"/>
        <end position="369"/>
    </location>
</feature>
<dbReference type="CDD" id="cd03254">
    <property type="entry name" value="ABCC_Glucan_exporter_like"/>
    <property type="match status" value="1"/>
</dbReference>
<dbReference type="RefSeq" id="WP_188528839.1">
    <property type="nucleotide sequence ID" value="NZ_BMGR01000002.1"/>
</dbReference>
<feature type="domain" description="ABC transmembrane type-1" evidence="10">
    <location>
        <begin position="26"/>
        <end position="384"/>
    </location>
</feature>
<dbReference type="Proteomes" id="UP000644756">
    <property type="component" value="Unassembled WGS sequence"/>
</dbReference>
<dbReference type="GO" id="GO:0140359">
    <property type="term" value="F:ABC-type transporter activity"/>
    <property type="evidence" value="ECO:0007669"/>
    <property type="project" value="InterPro"/>
</dbReference>
<protein>
    <submittedName>
        <fullName evidence="11">Multidrug resistance ABC transporter ATP-binding/permease protein YheH</fullName>
    </submittedName>
</protein>
<dbReference type="Pfam" id="PF00005">
    <property type="entry name" value="ABC_tran"/>
    <property type="match status" value="1"/>
</dbReference>
<keyword evidence="12" id="KW-1185">Reference proteome</keyword>
<keyword evidence="5 11" id="KW-0067">ATP-binding</keyword>
<proteinExistence type="predicted"/>
<evidence type="ECO:0000256" key="3">
    <source>
        <dbReference type="ARBA" id="ARBA00022692"/>
    </source>
</evidence>
<organism evidence="11 12">
    <name type="scientific">Paenibacillus abyssi</name>
    <dbReference type="NCBI Taxonomy" id="1340531"/>
    <lineage>
        <taxon>Bacteria</taxon>
        <taxon>Bacillati</taxon>
        <taxon>Bacillota</taxon>
        <taxon>Bacilli</taxon>
        <taxon>Bacillales</taxon>
        <taxon>Paenibacillaceae</taxon>
        <taxon>Paenibacillus</taxon>
    </lineage>
</organism>
<keyword evidence="3 8" id="KW-0812">Transmembrane</keyword>
<dbReference type="Gene3D" id="1.20.1560.10">
    <property type="entry name" value="ABC transporter type 1, transmembrane domain"/>
    <property type="match status" value="1"/>
</dbReference>
<dbReference type="FunFam" id="3.40.50.300:FF:000287">
    <property type="entry name" value="Multidrug ABC transporter ATP-binding protein"/>
    <property type="match status" value="1"/>
</dbReference>
<dbReference type="InterPro" id="IPR027417">
    <property type="entry name" value="P-loop_NTPase"/>
</dbReference>
<sequence>MSKPHTKSVAKRLFSYMLLFKRRITVAILILIAAMLFQLAGPMIAKVIIDDHILAIEKDWYELAPRDVPDDMNAVPFQDKAFVRSDWAREGELGQAAAVANIRQEGASFVLQSDSIGTFTLTPAEVWDFYQYDVQPVMQLVGLIVLLAICASGLNFVQSFMLQSSAQRIVQRIRMDVFRNMHRIDIRYYDNTPIGQVVSRVANDTENVKDLYMSFMATFVVSGLNILGVFGALLFLDWRMALICFILLPIYTGIIVLHLKYSRKYVAAIRARLAEMNAMLNETIQIMPILQAFRREQSVRSEFEALNDDRYRNQIMQFRIFAFSGRNAVYFVGRIFTAMIIWYFGSGSLESAISFGVFYAFIDYLGRIFEPIIGIFDQMMNAQRAVVSAERVFELMDKEGEDIDAKQEAARPQGHVTFSGVTFGYKREEPVLRDISFEAGRGETIALVGHTGSGKSSIMNLLLGFYEPDEGTIRIDGEDITQMSKQALRKHMGIVLQDPFLFTGDIRFNVRLHNQEISDEQVRQALREVGAEPFVRQLSKGIEEPVVERGSTLSAGQRQLVSFARALSFDPAILILDEATSSIDSETEALIQKALDVLRHGRTTFIIAHRLSTIKEADTILVLHRGEIVERGTHEQLMALEGRYYRMYQLQSNETAGSIR</sequence>